<dbReference type="Pfam" id="PF00581">
    <property type="entry name" value="Rhodanese"/>
    <property type="match status" value="2"/>
</dbReference>
<evidence type="ECO:0000256" key="3">
    <source>
        <dbReference type="ARBA" id="ARBA00047549"/>
    </source>
</evidence>
<feature type="chain" id="PRO_5039591434" description="thiosulfate sulfurtransferase" evidence="5">
    <location>
        <begin position="23"/>
        <end position="304"/>
    </location>
</feature>
<dbReference type="OrthoDB" id="9770030at2"/>
<proteinExistence type="predicted"/>
<feature type="domain" description="Rhodanese" evidence="6">
    <location>
        <begin position="199"/>
        <end position="304"/>
    </location>
</feature>
<dbReference type="CDD" id="cd01448">
    <property type="entry name" value="TST_Repeat_1"/>
    <property type="match status" value="1"/>
</dbReference>
<dbReference type="GO" id="GO:0004792">
    <property type="term" value="F:thiosulfate-cyanide sulfurtransferase activity"/>
    <property type="evidence" value="ECO:0007669"/>
    <property type="project" value="UniProtKB-EC"/>
</dbReference>
<dbReference type="Proteomes" id="UP000295504">
    <property type="component" value="Unassembled WGS sequence"/>
</dbReference>
<evidence type="ECO:0000256" key="2">
    <source>
        <dbReference type="ARBA" id="ARBA00022737"/>
    </source>
</evidence>
<feature type="signal peptide" evidence="5">
    <location>
        <begin position="1"/>
        <end position="22"/>
    </location>
</feature>
<evidence type="ECO:0000256" key="4">
    <source>
        <dbReference type="SAM" id="MobiDB-lite"/>
    </source>
</evidence>
<dbReference type="AlphaFoldDB" id="A0A4R2TY50"/>
<dbReference type="CDD" id="cd01449">
    <property type="entry name" value="TST_Repeat_2"/>
    <property type="match status" value="1"/>
</dbReference>
<dbReference type="EMBL" id="SLYC01000014">
    <property type="protein sequence ID" value="TCQ02599.1"/>
    <property type="molecule type" value="Genomic_DNA"/>
</dbReference>
<evidence type="ECO:0000256" key="1">
    <source>
        <dbReference type="ARBA" id="ARBA00012245"/>
    </source>
</evidence>
<comment type="catalytic activity">
    <reaction evidence="3">
        <text>thiosulfate + hydrogen cyanide = thiocyanate + sulfite + 2 H(+)</text>
        <dbReference type="Rhea" id="RHEA:16881"/>
        <dbReference type="ChEBI" id="CHEBI:15378"/>
        <dbReference type="ChEBI" id="CHEBI:17359"/>
        <dbReference type="ChEBI" id="CHEBI:18022"/>
        <dbReference type="ChEBI" id="CHEBI:18407"/>
        <dbReference type="ChEBI" id="CHEBI:33542"/>
        <dbReference type="EC" id="2.8.1.1"/>
    </reaction>
</comment>
<keyword evidence="8" id="KW-1185">Reference proteome</keyword>
<organism evidence="7 8">
    <name type="scientific">Serpentinicella alkaliphila</name>
    <dbReference type="NCBI Taxonomy" id="1734049"/>
    <lineage>
        <taxon>Bacteria</taxon>
        <taxon>Bacillati</taxon>
        <taxon>Bacillota</taxon>
        <taxon>Clostridia</taxon>
        <taxon>Peptostreptococcales</taxon>
        <taxon>Natronincolaceae</taxon>
        <taxon>Serpentinicella</taxon>
    </lineage>
</organism>
<name>A0A4R2TY50_9FIRM</name>
<dbReference type="PROSITE" id="PS51257">
    <property type="entry name" value="PROKAR_LIPOPROTEIN"/>
    <property type="match status" value="1"/>
</dbReference>
<reference evidence="7 8" key="1">
    <citation type="submission" date="2019-03" db="EMBL/GenBank/DDBJ databases">
        <title>Genomic Encyclopedia of Type Strains, Phase IV (KMG-IV): sequencing the most valuable type-strain genomes for metagenomic binning, comparative biology and taxonomic classification.</title>
        <authorList>
            <person name="Goeker M."/>
        </authorList>
    </citation>
    <scope>NUCLEOTIDE SEQUENCE [LARGE SCALE GENOMIC DNA]</scope>
    <source>
        <strain evidence="7 8">DSM 100013</strain>
    </source>
</reference>
<evidence type="ECO:0000313" key="8">
    <source>
        <dbReference type="Proteomes" id="UP000295504"/>
    </source>
</evidence>
<dbReference type="InterPro" id="IPR051126">
    <property type="entry name" value="Thiosulfate_sulfurtransferase"/>
</dbReference>
<protein>
    <recommendedName>
        <fullName evidence="1">thiosulfate sulfurtransferase</fullName>
        <ecNumber evidence="1">2.8.1.1</ecNumber>
    </recommendedName>
</protein>
<dbReference type="PANTHER" id="PTHR43855:SF1">
    <property type="entry name" value="THIOSULFATE SULFURTRANSFERASE"/>
    <property type="match status" value="1"/>
</dbReference>
<evidence type="ECO:0000259" key="6">
    <source>
        <dbReference type="PROSITE" id="PS50206"/>
    </source>
</evidence>
<dbReference type="InterPro" id="IPR001763">
    <property type="entry name" value="Rhodanese-like_dom"/>
</dbReference>
<accession>A0A4R2TY50</accession>
<feature type="region of interest" description="Disordered" evidence="4">
    <location>
        <begin position="28"/>
        <end position="47"/>
    </location>
</feature>
<gene>
    <name evidence="7" type="ORF">EDD79_101413</name>
</gene>
<dbReference type="PROSITE" id="PS50206">
    <property type="entry name" value="RHODANESE_3"/>
    <property type="match status" value="2"/>
</dbReference>
<dbReference type="PANTHER" id="PTHR43855">
    <property type="entry name" value="THIOSULFATE SULFURTRANSFERASE"/>
    <property type="match status" value="1"/>
</dbReference>
<dbReference type="Gene3D" id="3.40.250.10">
    <property type="entry name" value="Rhodanese-like domain"/>
    <property type="match status" value="2"/>
</dbReference>
<dbReference type="SUPFAM" id="SSF52821">
    <property type="entry name" value="Rhodanese/Cell cycle control phosphatase"/>
    <property type="match status" value="2"/>
</dbReference>
<comment type="caution">
    <text evidence="7">The sequence shown here is derived from an EMBL/GenBank/DDBJ whole genome shotgun (WGS) entry which is preliminary data.</text>
</comment>
<keyword evidence="5" id="KW-0732">Signal</keyword>
<keyword evidence="2" id="KW-0677">Repeat</keyword>
<evidence type="ECO:0000256" key="5">
    <source>
        <dbReference type="SAM" id="SignalP"/>
    </source>
</evidence>
<dbReference type="SMART" id="SM00450">
    <property type="entry name" value="RHOD"/>
    <property type="match status" value="2"/>
</dbReference>
<keyword evidence="7" id="KW-0670">Pyruvate</keyword>
<dbReference type="InterPro" id="IPR036873">
    <property type="entry name" value="Rhodanese-like_dom_sf"/>
</dbReference>
<dbReference type="EC" id="2.8.1.1" evidence="1"/>
<sequence>MFKPKLMLVFILAITLIFSVVGCSNQTTTKSDSEPAQASENGYSNPGSLVSAEELKDLIDDGKVKVLDARDGKNKLLGGFIPTAIDIDRNATSVEVNGVKGMLPNKENFEELMGSLGITEKDTIVVYDEANNLWASRIWWALKVYGHKDVKLLNGGRDAWKAAGYETGKAAEVATSTYKAKEANENLFATLDSVKESFNNKNLLVLDTRSEDEWKEGRIPGAVWIEWTNTINQDGTFKSVDDLKTIYEEKGVTSDKEAIMPYCKSAVRAAHTLFVLQELLGYDSIKNYDGSWLEYSVSGEQIEK</sequence>
<dbReference type="RefSeq" id="WP_132848326.1">
    <property type="nucleotide sequence ID" value="NZ_CP058648.1"/>
</dbReference>
<feature type="domain" description="Rhodanese" evidence="6">
    <location>
        <begin position="60"/>
        <end position="169"/>
    </location>
</feature>
<evidence type="ECO:0000313" key="7">
    <source>
        <dbReference type="EMBL" id="TCQ02599.1"/>
    </source>
</evidence>
<keyword evidence="7" id="KW-0808">Transferase</keyword>